<evidence type="ECO:0000313" key="1">
    <source>
        <dbReference type="EMBL" id="EKC33964.1"/>
    </source>
</evidence>
<reference evidence="1" key="1">
    <citation type="journal article" date="2012" name="Nature">
        <title>The oyster genome reveals stress adaptation and complexity of shell formation.</title>
        <authorList>
            <person name="Zhang G."/>
            <person name="Fang X."/>
            <person name="Guo X."/>
            <person name="Li L."/>
            <person name="Luo R."/>
            <person name="Xu F."/>
            <person name="Yang P."/>
            <person name="Zhang L."/>
            <person name="Wang X."/>
            <person name="Qi H."/>
            <person name="Xiong Z."/>
            <person name="Que H."/>
            <person name="Xie Y."/>
            <person name="Holland P.W."/>
            <person name="Paps J."/>
            <person name="Zhu Y."/>
            <person name="Wu F."/>
            <person name="Chen Y."/>
            <person name="Wang J."/>
            <person name="Peng C."/>
            <person name="Meng J."/>
            <person name="Yang L."/>
            <person name="Liu J."/>
            <person name="Wen B."/>
            <person name="Zhang N."/>
            <person name="Huang Z."/>
            <person name="Zhu Q."/>
            <person name="Feng Y."/>
            <person name="Mount A."/>
            <person name="Hedgecock D."/>
            <person name="Xu Z."/>
            <person name="Liu Y."/>
            <person name="Domazet-Loso T."/>
            <person name="Du Y."/>
            <person name="Sun X."/>
            <person name="Zhang S."/>
            <person name="Liu B."/>
            <person name="Cheng P."/>
            <person name="Jiang X."/>
            <person name="Li J."/>
            <person name="Fan D."/>
            <person name="Wang W."/>
            <person name="Fu W."/>
            <person name="Wang T."/>
            <person name="Wang B."/>
            <person name="Zhang J."/>
            <person name="Peng Z."/>
            <person name="Li Y."/>
            <person name="Li N."/>
            <person name="Wang J."/>
            <person name="Chen M."/>
            <person name="He Y."/>
            <person name="Tan F."/>
            <person name="Song X."/>
            <person name="Zheng Q."/>
            <person name="Huang R."/>
            <person name="Yang H."/>
            <person name="Du X."/>
            <person name="Chen L."/>
            <person name="Yang M."/>
            <person name="Gaffney P.M."/>
            <person name="Wang S."/>
            <person name="Luo L."/>
            <person name="She Z."/>
            <person name="Ming Y."/>
            <person name="Huang W."/>
            <person name="Zhang S."/>
            <person name="Huang B."/>
            <person name="Zhang Y."/>
            <person name="Qu T."/>
            <person name="Ni P."/>
            <person name="Miao G."/>
            <person name="Wang J."/>
            <person name="Wang Q."/>
            <person name="Steinberg C.E."/>
            <person name="Wang H."/>
            <person name="Li N."/>
            <person name="Qian L."/>
            <person name="Zhang G."/>
            <person name="Li Y."/>
            <person name="Yang H."/>
            <person name="Liu X."/>
            <person name="Wang J."/>
            <person name="Yin Y."/>
            <person name="Wang J."/>
        </authorList>
    </citation>
    <scope>NUCLEOTIDE SEQUENCE [LARGE SCALE GENOMIC DNA]</scope>
    <source>
        <strain evidence="1">05x7-T-G4-1.051#20</strain>
    </source>
</reference>
<protein>
    <submittedName>
        <fullName evidence="1">Uncharacterized protein</fullName>
    </submittedName>
</protein>
<dbReference type="HOGENOM" id="CLU_1817656_0_0_1"/>
<gene>
    <name evidence="1" type="ORF">CGI_10021035</name>
</gene>
<accession>K1QS05</accession>
<name>K1QS05_MAGGI</name>
<dbReference type="EMBL" id="JH816631">
    <property type="protein sequence ID" value="EKC33964.1"/>
    <property type="molecule type" value="Genomic_DNA"/>
</dbReference>
<sequence>MPKNHHRRMSVEMDKVSMNAQRMKQRRVSVETENPSLGGYLHRRRWSSDSIHHFTEALHLSFHWKRRTTLPVVTLGAEGEVTPPPLHHKHGHTHSSFISFTRTVSATLRKRKNPIPALAVVVLEDGVVELCNYPNPMDMECL</sequence>
<dbReference type="AlphaFoldDB" id="K1QS05"/>
<dbReference type="InParanoid" id="K1QS05"/>
<organism evidence="1">
    <name type="scientific">Magallana gigas</name>
    <name type="common">Pacific oyster</name>
    <name type="synonym">Crassostrea gigas</name>
    <dbReference type="NCBI Taxonomy" id="29159"/>
    <lineage>
        <taxon>Eukaryota</taxon>
        <taxon>Metazoa</taxon>
        <taxon>Spiralia</taxon>
        <taxon>Lophotrochozoa</taxon>
        <taxon>Mollusca</taxon>
        <taxon>Bivalvia</taxon>
        <taxon>Autobranchia</taxon>
        <taxon>Pteriomorphia</taxon>
        <taxon>Ostreida</taxon>
        <taxon>Ostreoidea</taxon>
        <taxon>Ostreidae</taxon>
        <taxon>Magallana</taxon>
    </lineage>
</organism>
<proteinExistence type="predicted"/>